<evidence type="ECO:0000256" key="1">
    <source>
        <dbReference type="ARBA" id="ARBA00004123"/>
    </source>
</evidence>
<feature type="region of interest" description="Disordered" evidence="4">
    <location>
        <begin position="375"/>
        <end position="401"/>
    </location>
</feature>
<protein>
    <recommendedName>
        <fullName evidence="5">Sas10 C-terminal domain-containing protein</fullName>
    </recommendedName>
</protein>
<feature type="compositionally biased region" description="Basic and acidic residues" evidence="4">
    <location>
        <begin position="490"/>
        <end position="509"/>
    </location>
</feature>
<feature type="compositionally biased region" description="Polar residues" evidence="4">
    <location>
        <begin position="9"/>
        <end position="20"/>
    </location>
</feature>
<dbReference type="PANTHER" id="PTHR13237">
    <property type="entry name" value="SOMETHING ABOUT SILENCING PROTEIN 10-RELATED"/>
    <property type="match status" value="1"/>
</dbReference>
<feature type="region of interest" description="Disordered" evidence="4">
    <location>
        <begin position="475"/>
        <end position="575"/>
    </location>
</feature>
<evidence type="ECO:0000313" key="7">
    <source>
        <dbReference type="Proteomes" id="UP000187429"/>
    </source>
</evidence>
<feature type="region of interest" description="Disordered" evidence="4">
    <location>
        <begin position="1"/>
        <end position="35"/>
    </location>
</feature>
<organism evidence="6 7">
    <name type="scientific">Smittium culicis</name>
    <dbReference type="NCBI Taxonomy" id="133412"/>
    <lineage>
        <taxon>Eukaryota</taxon>
        <taxon>Fungi</taxon>
        <taxon>Fungi incertae sedis</taxon>
        <taxon>Zoopagomycota</taxon>
        <taxon>Kickxellomycotina</taxon>
        <taxon>Harpellomycetes</taxon>
        <taxon>Harpellales</taxon>
        <taxon>Legeriomycetaceae</taxon>
        <taxon>Smittium</taxon>
    </lineage>
</organism>
<dbReference type="EMBL" id="LSSM01000084">
    <property type="protein sequence ID" value="OMJ30099.1"/>
    <property type="molecule type" value="Genomic_DNA"/>
</dbReference>
<evidence type="ECO:0000259" key="5">
    <source>
        <dbReference type="Pfam" id="PF09368"/>
    </source>
</evidence>
<feature type="compositionally biased region" description="Basic and acidic residues" evidence="4">
    <location>
        <begin position="546"/>
        <end position="568"/>
    </location>
</feature>
<feature type="compositionally biased region" description="Basic residues" evidence="4">
    <location>
        <begin position="475"/>
        <end position="489"/>
    </location>
</feature>
<feature type="domain" description="Sas10 C-terminal" evidence="5">
    <location>
        <begin position="592"/>
        <end position="664"/>
    </location>
</feature>
<feature type="compositionally biased region" description="Polar residues" evidence="4">
    <location>
        <begin position="635"/>
        <end position="645"/>
    </location>
</feature>
<feature type="compositionally biased region" description="Basic and acidic residues" evidence="4">
    <location>
        <begin position="21"/>
        <end position="30"/>
    </location>
</feature>
<comment type="subcellular location">
    <subcellularLocation>
        <location evidence="1">Nucleus</location>
    </subcellularLocation>
</comment>
<dbReference type="GO" id="GO:0000462">
    <property type="term" value="P:maturation of SSU-rRNA from tricistronic rRNA transcript (SSU-rRNA, 5.8S rRNA, LSU-rRNA)"/>
    <property type="evidence" value="ECO:0007669"/>
    <property type="project" value="TreeGrafter"/>
</dbReference>
<dbReference type="AlphaFoldDB" id="A0A1R1YT82"/>
<dbReference type="InterPro" id="IPR018972">
    <property type="entry name" value="Sas10_C_dom"/>
</dbReference>
<feature type="compositionally biased region" description="Polar residues" evidence="4">
    <location>
        <begin position="654"/>
        <end position="665"/>
    </location>
</feature>
<dbReference type="Proteomes" id="UP000187429">
    <property type="component" value="Unassembled WGS sequence"/>
</dbReference>
<feature type="region of interest" description="Disordered" evidence="4">
    <location>
        <begin position="429"/>
        <end position="449"/>
    </location>
</feature>
<keyword evidence="7" id="KW-1185">Reference proteome</keyword>
<evidence type="ECO:0000313" key="6">
    <source>
        <dbReference type="EMBL" id="OMJ30099.1"/>
    </source>
</evidence>
<comment type="caution">
    <text evidence="6">The sequence shown here is derived from an EMBL/GenBank/DDBJ whole genome shotgun (WGS) entry which is preliminary data.</text>
</comment>
<feature type="region of interest" description="Disordered" evidence="4">
    <location>
        <begin position="69"/>
        <end position="88"/>
    </location>
</feature>
<feature type="compositionally biased region" description="Basic residues" evidence="4">
    <location>
        <begin position="608"/>
        <end position="634"/>
    </location>
</feature>
<feature type="compositionally biased region" description="Polar residues" evidence="4">
    <location>
        <begin position="510"/>
        <end position="525"/>
    </location>
</feature>
<name>A0A1R1YT82_9FUNG</name>
<accession>A0A1R1YT82</accession>
<evidence type="ECO:0000256" key="2">
    <source>
        <dbReference type="ARBA" id="ARBA00010979"/>
    </source>
</evidence>
<dbReference type="GO" id="GO:0032040">
    <property type="term" value="C:small-subunit processome"/>
    <property type="evidence" value="ECO:0007669"/>
    <property type="project" value="TreeGrafter"/>
</dbReference>
<evidence type="ECO:0000256" key="4">
    <source>
        <dbReference type="SAM" id="MobiDB-lite"/>
    </source>
</evidence>
<gene>
    <name evidence="6" type="ORF">AYI69_g367</name>
</gene>
<keyword evidence="3" id="KW-0539">Nucleus</keyword>
<reference evidence="7" key="1">
    <citation type="submission" date="2017-01" db="EMBL/GenBank/DDBJ databases">
        <authorList>
            <person name="Wang Y."/>
            <person name="White M."/>
            <person name="Kvist S."/>
            <person name="Moncalvo J.-M."/>
        </authorList>
    </citation>
    <scope>NUCLEOTIDE SEQUENCE [LARGE SCALE GENOMIC DNA]</scope>
    <source>
        <strain evidence="7">ID-206-W2</strain>
    </source>
</reference>
<feature type="compositionally biased region" description="Acidic residues" evidence="4">
    <location>
        <begin position="77"/>
        <end position="88"/>
    </location>
</feature>
<comment type="similarity">
    <text evidence="2">Belongs to the SAS10 family.</text>
</comment>
<dbReference type="OrthoDB" id="1924577at2759"/>
<feature type="region of interest" description="Disordered" evidence="4">
    <location>
        <begin position="602"/>
        <end position="665"/>
    </location>
</feature>
<sequence>MGRSKKKSNQGLSNSSSKPSTFDKNRELKNRGSIKQVRTWDDIEHDSEDEYFEEKDKLFLEDKDTNTVDVQDSEVFAIDDDDYDSQDSNVDEYYEQDNSDAFDDYEGLSDISLPKDDLDIVDSEDSDTGAWGSKKTDYYNNDEILASSDEEAAEMDEEEEALKLQKKFLSQMSANDFLTDLNIAKKSKSVSSEAASKSQDFGFGFEDDLQDSSANVFSIGTKSTTKISITPSLDGKSVSKENKLKILAKSNPELTGLLSDLSQSHQTSSDLLILIEKAYKFMDKKRRKKSNELAFVQALYQLHLLYISNISFYLMVLSSPESERIAIDDLQKHKVFGVLSRINTLFDKFNQYESKVILTLENDILTSRKEMQNMSEAVQTSVKKTKKTKEPKSSKPQSSNITSIKPILPIFTKPSQNELESNEYSELSTSLKKSKKSKATPDYDNDFGELRNLDQVDFDDKNEINRKKMSLRHFASKISSSKKKNKDKRAKLDGDVDIPYKSKSKKAEDLSNSNYGDELEQQTLIPSMVKRKTDDSDDVTGNDYYEQVKKQSKTAKEAKISRKQEGKASKNVGWKQVLEENLENEAYIEDTSEKRPINYQILKNKGLTPKRNKINRNPRVKKKVKYASAKKKLSSTRQVYKQPTTAYAGEATGIKSNLSKSVKLG</sequence>
<dbReference type="Pfam" id="PF09368">
    <property type="entry name" value="Sas10"/>
    <property type="match status" value="1"/>
</dbReference>
<dbReference type="PANTHER" id="PTHR13237:SF8">
    <property type="entry name" value="SOMETHING ABOUT SILENCING PROTEIN 10"/>
    <property type="match status" value="1"/>
</dbReference>
<proteinExistence type="inferred from homology"/>
<evidence type="ECO:0000256" key="3">
    <source>
        <dbReference type="ARBA" id="ARBA00023242"/>
    </source>
</evidence>